<feature type="region of interest" description="Disordered" evidence="1">
    <location>
        <begin position="1"/>
        <end position="141"/>
    </location>
</feature>
<evidence type="ECO:0000256" key="1">
    <source>
        <dbReference type="SAM" id="MobiDB-lite"/>
    </source>
</evidence>
<organism evidence="2 3">
    <name type="scientific">Nitzschia inconspicua</name>
    <dbReference type="NCBI Taxonomy" id="303405"/>
    <lineage>
        <taxon>Eukaryota</taxon>
        <taxon>Sar</taxon>
        <taxon>Stramenopiles</taxon>
        <taxon>Ochrophyta</taxon>
        <taxon>Bacillariophyta</taxon>
        <taxon>Bacillariophyceae</taxon>
        <taxon>Bacillariophycidae</taxon>
        <taxon>Bacillariales</taxon>
        <taxon>Bacillariaceae</taxon>
        <taxon>Nitzschia</taxon>
    </lineage>
</organism>
<feature type="compositionally biased region" description="Basic and acidic residues" evidence="1">
    <location>
        <begin position="1"/>
        <end position="16"/>
    </location>
</feature>
<evidence type="ECO:0000313" key="2">
    <source>
        <dbReference type="EMBL" id="KAG7342154.1"/>
    </source>
</evidence>
<feature type="region of interest" description="Disordered" evidence="1">
    <location>
        <begin position="383"/>
        <end position="418"/>
    </location>
</feature>
<dbReference type="EMBL" id="JAGRRH010000025">
    <property type="protein sequence ID" value="KAG7342154.1"/>
    <property type="molecule type" value="Genomic_DNA"/>
</dbReference>
<proteinExistence type="predicted"/>
<dbReference type="OrthoDB" id="10653817at2759"/>
<evidence type="ECO:0000313" key="3">
    <source>
        <dbReference type="Proteomes" id="UP000693970"/>
    </source>
</evidence>
<feature type="compositionally biased region" description="Low complexity" evidence="1">
    <location>
        <begin position="70"/>
        <end position="87"/>
    </location>
</feature>
<reference evidence="2" key="2">
    <citation type="submission" date="2021-04" db="EMBL/GenBank/DDBJ databases">
        <authorList>
            <person name="Podell S."/>
        </authorList>
    </citation>
    <scope>NUCLEOTIDE SEQUENCE</scope>
    <source>
        <strain evidence="2">Hildebrandi</strain>
    </source>
</reference>
<keyword evidence="3" id="KW-1185">Reference proteome</keyword>
<dbReference type="AlphaFoldDB" id="A0A9K3KEC2"/>
<comment type="caution">
    <text evidence="2">The sequence shown here is derived from an EMBL/GenBank/DDBJ whole genome shotgun (WGS) entry which is preliminary data.</text>
</comment>
<gene>
    <name evidence="2" type="ORF">IV203_007246</name>
</gene>
<name>A0A9K3KEC2_9STRA</name>
<reference evidence="2" key="1">
    <citation type="journal article" date="2021" name="Sci. Rep.">
        <title>Diploid genomic architecture of Nitzschia inconspicua, an elite biomass production diatom.</title>
        <authorList>
            <person name="Oliver A."/>
            <person name="Podell S."/>
            <person name="Pinowska A."/>
            <person name="Traller J.C."/>
            <person name="Smith S.R."/>
            <person name="McClure R."/>
            <person name="Beliaev A."/>
            <person name="Bohutskyi P."/>
            <person name="Hill E.A."/>
            <person name="Rabines A."/>
            <person name="Zheng H."/>
            <person name="Allen L.Z."/>
            <person name="Kuo A."/>
            <person name="Grigoriev I.V."/>
            <person name="Allen A.E."/>
            <person name="Hazlebeck D."/>
            <person name="Allen E.E."/>
        </authorList>
    </citation>
    <scope>NUCLEOTIDE SEQUENCE</scope>
    <source>
        <strain evidence="2">Hildebrandi</strain>
    </source>
</reference>
<feature type="compositionally biased region" description="Basic and acidic residues" evidence="1">
    <location>
        <begin position="23"/>
        <end position="46"/>
    </location>
</feature>
<feature type="compositionally biased region" description="Polar residues" evidence="1">
    <location>
        <begin position="146"/>
        <end position="155"/>
    </location>
</feature>
<feature type="region of interest" description="Disordered" evidence="1">
    <location>
        <begin position="146"/>
        <end position="165"/>
    </location>
</feature>
<accession>A0A9K3KEC2</accession>
<sequence>MKNRSNHEQNRNKESEQQPPPPEELKERGELFDLLKDSGKGGKDISPRTALQKLSGAVSSSQSVYIEPAPSGGPSPIRSSSSQLLLSADKAHSAQEIGSPKSKSKRKRKTANNKTSPSRKKTKRSNTDTQPDPRVIACDDEKSLVTVNAKSTVQPPSRDKDPAYSQEQTVNNYSILPTSVFSDTMELDRNVRMDFVTNRGYVYTTDMTDRGLPELLFMDVPNDDFAVSLCGRWITNQLLLALSEDIAEIGGRHRLIIRSCNLQMYQQDIWHPLTPDGSEGETVTVKFRLRAVVNDSKLHHMLAQNFFGRPCPKGIVVFLPSIKPNSPFQRFWGNSAKVSPLPEHNENLTLNRTDNYCKDFAVHYGRYCGSFCFRGTNFVISHIRQPKSPTSPGNEKRKTKKSPSSSKNKPIKAKSKKEFIQGKRLLLQTPCAESKEEGVNEATTD</sequence>
<protein>
    <submittedName>
        <fullName evidence="2">Uncharacterized protein</fullName>
    </submittedName>
</protein>
<feature type="compositionally biased region" description="Basic residues" evidence="1">
    <location>
        <begin position="102"/>
        <end position="124"/>
    </location>
</feature>
<dbReference type="Proteomes" id="UP000693970">
    <property type="component" value="Unassembled WGS sequence"/>
</dbReference>